<accession>A0ABQ4V0L9</accession>
<keyword evidence="3" id="KW-1185">Reference proteome</keyword>
<organism evidence="2 3">
    <name type="scientific">Methylorubrum suomiense</name>
    <dbReference type="NCBI Taxonomy" id="144191"/>
    <lineage>
        <taxon>Bacteria</taxon>
        <taxon>Pseudomonadati</taxon>
        <taxon>Pseudomonadota</taxon>
        <taxon>Alphaproteobacteria</taxon>
        <taxon>Hyphomicrobiales</taxon>
        <taxon>Methylobacteriaceae</taxon>
        <taxon>Methylorubrum</taxon>
    </lineage>
</organism>
<reference evidence="2" key="1">
    <citation type="journal article" date="2021" name="Front. Microbiol.">
        <title>Comprehensive Comparative Genomics and Phenotyping of Methylobacterium Species.</title>
        <authorList>
            <person name="Alessa O."/>
            <person name="Ogura Y."/>
            <person name="Fujitani Y."/>
            <person name="Takami H."/>
            <person name="Hayashi T."/>
            <person name="Sahin N."/>
            <person name="Tani A."/>
        </authorList>
    </citation>
    <scope>NUCLEOTIDE SEQUENCE</scope>
    <source>
        <strain evidence="2">DSM 14458</strain>
    </source>
</reference>
<dbReference type="RefSeq" id="WP_238308719.1">
    <property type="nucleotide sequence ID" value="NZ_BPRE01000020.1"/>
</dbReference>
<evidence type="ECO:0000313" key="2">
    <source>
        <dbReference type="EMBL" id="GJE78135.1"/>
    </source>
</evidence>
<proteinExistence type="predicted"/>
<evidence type="ECO:0000256" key="1">
    <source>
        <dbReference type="SAM" id="MobiDB-lite"/>
    </source>
</evidence>
<name>A0ABQ4V0L9_9HYPH</name>
<gene>
    <name evidence="2" type="ORF">BGCPKDLD_4746</name>
</gene>
<reference evidence="2" key="2">
    <citation type="submission" date="2021-08" db="EMBL/GenBank/DDBJ databases">
        <authorList>
            <person name="Tani A."/>
            <person name="Ola A."/>
            <person name="Ogura Y."/>
            <person name="Katsura K."/>
            <person name="Hayashi T."/>
        </authorList>
    </citation>
    <scope>NUCLEOTIDE SEQUENCE</scope>
    <source>
        <strain evidence="2">DSM 14458</strain>
    </source>
</reference>
<evidence type="ECO:0000313" key="3">
    <source>
        <dbReference type="Proteomes" id="UP001055093"/>
    </source>
</evidence>
<dbReference type="Proteomes" id="UP001055093">
    <property type="component" value="Unassembled WGS sequence"/>
</dbReference>
<protein>
    <submittedName>
        <fullName evidence="2">Uncharacterized protein</fullName>
    </submittedName>
</protein>
<feature type="region of interest" description="Disordered" evidence="1">
    <location>
        <begin position="13"/>
        <end position="39"/>
    </location>
</feature>
<comment type="caution">
    <text evidence="2">The sequence shown here is derived from an EMBL/GenBank/DDBJ whole genome shotgun (WGS) entry which is preliminary data.</text>
</comment>
<sequence>MSDAIAKALAAAADEAAQTPQHTTTAAPPAPVAPAASLPAAGGAPRTLADFINNAAMNVEVYLAVSELGIRLGKDKQLHDAIDVEMCLKHAKTGWVLRVNTPSGVRYLTTYDRVTEQRSGQNWATVVAQAQQMDASVYVSDLVELPVKLLKEYKRKEGAPLPAGTIVGLSLSYQNSKGFGGFLQDAAPRFGMDAPFEVTLTAKPKVGSGQEYGVFAYEILGEAGASATKGKKAA</sequence>
<dbReference type="EMBL" id="BPRE01000020">
    <property type="protein sequence ID" value="GJE78135.1"/>
    <property type="molecule type" value="Genomic_DNA"/>
</dbReference>